<evidence type="ECO:0000256" key="7">
    <source>
        <dbReference type="ARBA" id="ARBA00022921"/>
    </source>
</evidence>
<dbReference type="Pfam" id="PF04584">
    <property type="entry name" value="Pox_A28"/>
    <property type="match status" value="1"/>
</dbReference>
<evidence type="ECO:0000256" key="8">
    <source>
        <dbReference type="ARBA" id="ARBA00022989"/>
    </source>
</evidence>
<evidence type="ECO:0000256" key="3">
    <source>
        <dbReference type="ARBA" id="ARBA00022506"/>
    </source>
</evidence>
<dbReference type="EMBL" id="MF467281">
    <property type="protein sequence ID" value="ATI21231.1"/>
    <property type="molecule type" value="Genomic_DNA"/>
</dbReference>
<keyword evidence="8 12" id="KW-1133">Transmembrane helix</keyword>
<evidence type="ECO:0000256" key="6">
    <source>
        <dbReference type="ARBA" id="ARBA00022844"/>
    </source>
</evidence>
<feature type="transmembrane region" description="Helical" evidence="12">
    <location>
        <begin position="6"/>
        <end position="27"/>
    </location>
</feature>
<evidence type="ECO:0000256" key="11">
    <source>
        <dbReference type="ARBA" id="ARBA00023296"/>
    </source>
</evidence>
<evidence type="ECO:0000313" key="13">
    <source>
        <dbReference type="EMBL" id="ATI21231.1"/>
    </source>
</evidence>
<reference evidence="14" key="3">
    <citation type="submission" date="2018-08" db="EMBL/GenBank/DDBJ databases">
        <authorList>
            <person name="Ferrada E.E."/>
            <person name="Latorre B.A."/>
        </authorList>
    </citation>
    <scope>NUCLEOTIDE SEQUENCE</scope>
    <source>
        <strain evidence="14">NSW</strain>
    </source>
</reference>
<dbReference type="Proteomes" id="UP000318014">
    <property type="component" value="Genome"/>
</dbReference>
<evidence type="ECO:0000256" key="5">
    <source>
        <dbReference type="ARBA" id="ARBA00022692"/>
    </source>
</evidence>
<keyword evidence="5 12" id="KW-0812">Transmembrane</keyword>
<keyword evidence="6" id="KW-0946">Virion</keyword>
<evidence type="ECO:0000313" key="14">
    <source>
        <dbReference type="EMBL" id="ATX75139.1"/>
    </source>
</evidence>
<dbReference type="InterPro" id="IPR007664">
    <property type="entry name" value="Poxvirus_A28"/>
</dbReference>
<dbReference type="EMBL" id="MF661791">
    <property type="protein sequence ID" value="ATX75139.1"/>
    <property type="molecule type" value="Genomic_DNA"/>
</dbReference>
<evidence type="ECO:0000313" key="15">
    <source>
        <dbReference type="Proteomes" id="UP000318014"/>
    </source>
</evidence>
<dbReference type="GO" id="GO:0046718">
    <property type="term" value="P:symbiont entry into host cell"/>
    <property type="evidence" value="ECO:0007669"/>
    <property type="project" value="UniProtKB-KW"/>
</dbReference>
<keyword evidence="11" id="KW-1160">Virus entry into host cell</keyword>
<accession>A0A2C9DT98</accession>
<organism evidence="13 16">
    <name type="scientific">Eastern grey kangaroopox virus</name>
    <dbReference type="NCBI Taxonomy" id="2042482"/>
    <lineage>
        <taxon>Viruses</taxon>
        <taxon>Varidnaviria</taxon>
        <taxon>Bamfordvirae</taxon>
        <taxon>Nucleocytoviricota</taxon>
        <taxon>Pokkesviricetes</taxon>
        <taxon>Chitovirales</taxon>
        <taxon>Poxviridae</taxon>
        <taxon>Chordopoxvirinae</taxon>
        <taxon>Macropopoxvirus</taxon>
        <taxon>Macropopoxvirus mgiganteuspox</taxon>
        <taxon>Eastern kangaroopox virus</taxon>
    </lineage>
</organism>
<reference evidence="14 15" key="1">
    <citation type="journal article" date="2017" name="Sci. Rep.">
        <title>Molecular and microscopic characterization of a novel Eastern grey kangaroopox virus genome directly from a clinical sample.</title>
        <authorList>
            <person name="Sarker S."/>
            <person name="Roberts H.K."/>
            <person name="Tidd N."/>
            <person name="Ault S."/>
            <person name="Ladmore G."/>
            <person name="Peters A."/>
            <person name="Forwood J.K."/>
            <person name="Helbig K."/>
            <person name="Raidal S.R."/>
        </authorList>
    </citation>
    <scope>NUCLEOTIDE SEQUENCE [LARGE SCALE GENOMIC DNA]</scope>
    <source>
        <strain evidence="14 15">NSW</strain>
    </source>
</reference>
<evidence type="ECO:0000256" key="2">
    <source>
        <dbReference type="ARBA" id="ARBA00004381"/>
    </source>
</evidence>
<reference evidence="13 16" key="2">
    <citation type="journal article" date="2017" name="Virus Res.">
        <title>Complete genomic characterisation of two novel poxviruses (WKPV and EKPV) from western and eastern grey kangaroos.</title>
        <authorList>
            <person name="Bennett M."/>
            <person name="Tu S.L."/>
            <person name="Upton C."/>
            <person name="McArtor C."/>
            <person name="Gillett A."/>
            <person name="Laird T."/>
            <person name="O'Dea M."/>
        </authorList>
    </citation>
    <scope>NUCLEOTIDE SEQUENCE [LARGE SCALE GENOMIC DNA]</scope>
    <source>
        <strain evidence="13">Sunshine Coast</strain>
    </source>
</reference>
<sequence>MDALSVFFLVAATAAVCVFLMQVYAIYENFHHIQEFNEEYSGLEYARSVGGGSYVDRKVQDPNDDESDVRAKWRCVLYERSYVTVSKFGFGTVKGREVRKFADLDECVEFNYLNGDLSNVWNPCIDNAEGRNSSACSFLKSVL</sequence>
<evidence type="ECO:0000256" key="10">
    <source>
        <dbReference type="ARBA" id="ARBA00023157"/>
    </source>
</evidence>
<name>A0A2C9DT98_9POXV</name>
<keyword evidence="4" id="KW-1162">Viral penetration into host cytoplasm</keyword>
<keyword evidence="3" id="KW-1168">Fusion of virus membrane with host membrane</keyword>
<evidence type="ECO:0000256" key="9">
    <source>
        <dbReference type="ARBA" id="ARBA00023136"/>
    </source>
</evidence>
<keyword evidence="10" id="KW-1015">Disulfide bond</keyword>
<comment type="function">
    <text evidence="1">Envelope protein required for virus entry into host cell and for cell-cell fusion (syncytium formation).</text>
</comment>
<dbReference type="Proteomes" id="UP000318205">
    <property type="component" value="Segment"/>
</dbReference>
<gene>
    <name evidence="14" type="ORF">EKPV-NSW-ORF151</name>
</gene>
<proteinExistence type="predicted"/>
<comment type="subcellular location">
    <subcellularLocation>
        <location evidence="2">Virion membrane</location>
        <topology evidence="2">Single-pass membrane protein</topology>
    </subcellularLocation>
</comment>
<evidence type="ECO:0000256" key="4">
    <source>
        <dbReference type="ARBA" id="ARBA00022595"/>
    </source>
</evidence>
<keyword evidence="9 12" id="KW-0472">Membrane</keyword>
<dbReference type="GO" id="GO:0055036">
    <property type="term" value="C:virion membrane"/>
    <property type="evidence" value="ECO:0007669"/>
    <property type="project" value="UniProtKB-SubCell"/>
</dbReference>
<keyword evidence="7" id="KW-0426">Late protein</keyword>
<evidence type="ECO:0000313" key="16">
    <source>
        <dbReference type="Proteomes" id="UP000318205"/>
    </source>
</evidence>
<keyword evidence="16" id="KW-1185">Reference proteome</keyword>
<dbReference type="GO" id="GO:0019031">
    <property type="term" value="C:viral envelope"/>
    <property type="evidence" value="ECO:0007669"/>
    <property type="project" value="InterPro"/>
</dbReference>
<evidence type="ECO:0000256" key="12">
    <source>
        <dbReference type="SAM" id="Phobius"/>
    </source>
</evidence>
<dbReference type="GO" id="GO:0039663">
    <property type="term" value="P:membrane fusion involved in viral entry into host cell"/>
    <property type="evidence" value="ECO:0007669"/>
    <property type="project" value="UniProtKB-KW"/>
</dbReference>
<protein>
    <submittedName>
        <fullName evidence="13">IMV MP/virus entry</fullName>
    </submittedName>
</protein>
<evidence type="ECO:0000256" key="1">
    <source>
        <dbReference type="ARBA" id="ARBA00004039"/>
    </source>
</evidence>